<evidence type="ECO:0000313" key="1">
    <source>
        <dbReference type="EMBL" id="KAH7138073.1"/>
    </source>
</evidence>
<sequence>MAATAMTYLDVTPQFQIDNDHDSVLDLTPTQSIPGRNVDRKKLRSLLQNKFGVGGYDILVIQNTYSIIAPQQLSTILKIKRHVPREDWNNVQEPIRMGEKKIRT</sequence>
<organism evidence="1 2">
    <name type="scientific">Dendryphion nanum</name>
    <dbReference type="NCBI Taxonomy" id="256645"/>
    <lineage>
        <taxon>Eukaryota</taxon>
        <taxon>Fungi</taxon>
        <taxon>Dikarya</taxon>
        <taxon>Ascomycota</taxon>
        <taxon>Pezizomycotina</taxon>
        <taxon>Dothideomycetes</taxon>
        <taxon>Pleosporomycetidae</taxon>
        <taxon>Pleosporales</taxon>
        <taxon>Torulaceae</taxon>
        <taxon>Dendryphion</taxon>
    </lineage>
</organism>
<protein>
    <submittedName>
        <fullName evidence="1">Uncharacterized protein</fullName>
    </submittedName>
</protein>
<keyword evidence="2" id="KW-1185">Reference proteome</keyword>
<dbReference type="OrthoDB" id="3761882at2759"/>
<dbReference type="AlphaFoldDB" id="A0A9P9EI47"/>
<name>A0A9P9EI47_9PLEO</name>
<comment type="caution">
    <text evidence="1">The sequence shown here is derived from an EMBL/GenBank/DDBJ whole genome shotgun (WGS) entry which is preliminary data.</text>
</comment>
<gene>
    <name evidence="1" type="ORF">B0J11DRAFT_3857</name>
</gene>
<dbReference type="Proteomes" id="UP000700596">
    <property type="component" value="Unassembled WGS sequence"/>
</dbReference>
<evidence type="ECO:0000313" key="2">
    <source>
        <dbReference type="Proteomes" id="UP000700596"/>
    </source>
</evidence>
<reference evidence="1" key="1">
    <citation type="journal article" date="2021" name="Nat. Commun.">
        <title>Genetic determinants of endophytism in the Arabidopsis root mycobiome.</title>
        <authorList>
            <person name="Mesny F."/>
            <person name="Miyauchi S."/>
            <person name="Thiergart T."/>
            <person name="Pickel B."/>
            <person name="Atanasova L."/>
            <person name="Karlsson M."/>
            <person name="Huettel B."/>
            <person name="Barry K.W."/>
            <person name="Haridas S."/>
            <person name="Chen C."/>
            <person name="Bauer D."/>
            <person name="Andreopoulos W."/>
            <person name="Pangilinan J."/>
            <person name="LaButti K."/>
            <person name="Riley R."/>
            <person name="Lipzen A."/>
            <person name="Clum A."/>
            <person name="Drula E."/>
            <person name="Henrissat B."/>
            <person name="Kohler A."/>
            <person name="Grigoriev I.V."/>
            <person name="Martin F.M."/>
            <person name="Hacquard S."/>
        </authorList>
    </citation>
    <scope>NUCLEOTIDE SEQUENCE</scope>
    <source>
        <strain evidence="1">MPI-CAGE-CH-0243</strain>
    </source>
</reference>
<accession>A0A9P9EI47</accession>
<dbReference type="EMBL" id="JAGMWT010000001">
    <property type="protein sequence ID" value="KAH7138073.1"/>
    <property type="molecule type" value="Genomic_DNA"/>
</dbReference>
<proteinExistence type="predicted"/>